<dbReference type="Proteomes" id="UP000248917">
    <property type="component" value="Unassembled WGS sequence"/>
</dbReference>
<sequence>MEQISIPVKTQLAKAWENASDELKNEIAQLLEVQITQLLSSSEERKQVLKYFQSLQEDMKNKGLTQEILDDLLN</sequence>
<evidence type="ECO:0000313" key="2">
    <source>
        <dbReference type="Proteomes" id="UP000248917"/>
    </source>
</evidence>
<gene>
    <name evidence="1" type="ORF">CLV31_103221</name>
</gene>
<keyword evidence="2" id="KW-1185">Reference proteome</keyword>
<dbReference type="RefSeq" id="WP_111391884.1">
    <property type="nucleotide sequence ID" value="NZ_JBJINY010000085.1"/>
</dbReference>
<proteinExistence type="predicted"/>
<dbReference type="AlphaFoldDB" id="A0A326RUC5"/>
<accession>A0A326RUC5</accession>
<dbReference type="EMBL" id="QKTX01000003">
    <property type="protein sequence ID" value="PZV85429.1"/>
    <property type="molecule type" value="Genomic_DNA"/>
</dbReference>
<protein>
    <submittedName>
        <fullName evidence="1">Uncharacterized protein</fullName>
    </submittedName>
</protein>
<reference evidence="1 2" key="1">
    <citation type="submission" date="2018-06" db="EMBL/GenBank/DDBJ databases">
        <title>Genomic Encyclopedia of Archaeal and Bacterial Type Strains, Phase II (KMG-II): from individual species to whole genera.</title>
        <authorList>
            <person name="Goeker M."/>
        </authorList>
    </citation>
    <scope>NUCLEOTIDE SEQUENCE [LARGE SCALE GENOMIC DNA]</scope>
    <source>
        <strain evidence="1 2">T4</strain>
    </source>
</reference>
<comment type="caution">
    <text evidence="1">The sequence shown here is derived from an EMBL/GenBank/DDBJ whole genome shotgun (WGS) entry which is preliminary data.</text>
</comment>
<name>A0A326RUC5_9BACT</name>
<evidence type="ECO:0000313" key="1">
    <source>
        <dbReference type="EMBL" id="PZV85429.1"/>
    </source>
</evidence>
<organism evidence="1 2">
    <name type="scientific">Algoriphagus aquaeductus</name>
    <dbReference type="NCBI Taxonomy" id="475299"/>
    <lineage>
        <taxon>Bacteria</taxon>
        <taxon>Pseudomonadati</taxon>
        <taxon>Bacteroidota</taxon>
        <taxon>Cytophagia</taxon>
        <taxon>Cytophagales</taxon>
        <taxon>Cyclobacteriaceae</taxon>
        <taxon>Algoriphagus</taxon>
    </lineage>
</organism>